<gene>
    <name evidence="1" type="ORF">UV56_C0003G0013</name>
</gene>
<accession>A0A0G1F2D1</accession>
<organism evidence="1 2">
    <name type="scientific">Candidatus Woesebacteria bacterium GW2011_GWC1_43_10b</name>
    <dbReference type="NCBI Taxonomy" id="1618585"/>
    <lineage>
        <taxon>Bacteria</taxon>
        <taxon>Candidatus Woeseibacteriota</taxon>
    </lineage>
</organism>
<reference evidence="1 2" key="1">
    <citation type="journal article" date="2015" name="Nature">
        <title>rRNA introns, odd ribosomes, and small enigmatic genomes across a large radiation of phyla.</title>
        <authorList>
            <person name="Brown C.T."/>
            <person name="Hug L.A."/>
            <person name="Thomas B.C."/>
            <person name="Sharon I."/>
            <person name="Castelle C.J."/>
            <person name="Singh A."/>
            <person name="Wilkins M.J."/>
            <person name="Williams K.H."/>
            <person name="Banfield J.F."/>
        </authorList>
    </citation>
    <scope>NUCLEOTIDE SEQUENCE [LARGE SCALE GENOMIC DNA]</scope>
</reference>
<dbReference type="InterPro" id="IPR011990">
    <property type="entry name" value="TPR-like_helical_dom_sf"/>
</dbReference>
<dbReference type="EMBL" id="LCEY01000003">
    <property type="protein sequence ID" value="KKS80973.1"/>
    <property type="molecule type" value="Genomic_DNA"/>
</dbReference>
<dbReference type="Proteomes" id="UP000034611">
    <property type="component" value="Unassembled WGS sequence"/>
</dbReference>
<name>A0A0G1F2D1_9BACT</name>
<evidence type="ECO:0000313" key="2">
    <source>
        <dbReference type="Proteomes" id="UP000034611"/>
    </source>
</evidence>
<protein>
    <submittedName>
        <fullName evidence="1">Uncharacterized protein</fullName>
    </submittedName>
</protein>
<dbReference type="SUPFAM" id="SSF48452">
    <property type="entry name" value="TPR-like"/>
    <property type="match status" value="1"/>
</dbReference>
<evidence type="ECO:0000313" key="1">
    <source>
        <dbReference type="EMBL" id="KKS80973.1"/>
    </source>
</evidence>
<comment type="caution">
    <text evidence="1">The sequence shown here is derived from an EMBL/GenBank/DDBJ whole genome shotgun (WGS) entry which is preliminary data.</text>
</comment>
<sequence>MLLSAYNLNGYLSPQKILGAQTDVLGIENEKGFWEAIVVEHPTYRDGWIQIAKLAHELGDENYAAGAYNTAKSIDPNSTELIKLAQEIGLK</sequence>
<dbReference type="AlphaFoldDB" id="A0A0G1F2D1"/>
<proteinExistence type="predicted"/>